<keyword evidence="2" id="KW-0698">rRNA processing</keyword>
<feature type="domain" description="S1 motif" evidence="6">
    <location>
        <begin position="994"/>
        <end position="1063"/>
    </location>
</feature>
<dbReference type="Gene3D" id="1.25.40.10">
    <property type="entry name" value="Tetratricopeptide repeat domain"/>
    <property type="match status" value="1"/>
</dbReference>
<proteinExistence type="predicted"/>
<feature type="region of interest" description="Disordered" evidence="5">
    <location>
        <begin position="1306"/>
        <end position="1378"/>
    </location>
</feature>
<dbReference type="InterPro" id="IPR003107">
    <property type="entry name" value="HAT"/>
</dbReference>
<dbReference type="Pfam" id="PF00575">
    <property type="entry name" value="S1"/>
    <property type="match status" value="1"/>
</dbReference>
<feature type="compositionally biased region" description="Acidic residues" evidence="5">
    <location>
        <begin position="1661"/>
        <end position="1672"/>
    </location>
</feature>
<dbReference type="InterPro" id="IPR057302">
    <property type="entry name" value="Rrp5_S1"/>
</dbReference>
<dbReference type="Pfam" id="PF24685">
    <property type="entry name" value="OB_RRP5_4th"/>
    <property type="match status" value="1"/>
</dbReference>
<protein>
    <submittedName>
        <fullName evidence="7">rRNA processing protein Rrp5</fullName>
    </submittedName>
</protein>
<dbReference type="Pfam" id="PF23459">
    <property type="entry name" value="S1_RRP5"/>
    <property type="match status" value="1"/>
</dbReference>
<feature type="domain" description="S1 motif" evidence="6">
    <location>
        <begin position="410"/>
        <end position="465"/>
    </location>
</feature>
<evidence type="ECO:0000256" key="3">
    <source>
        <dbReference type="ARBA" id="ARBA00022737"/>
    </source>
</evidence>
<feature type="compositionally biased region" description="Basic and acidic residues" evidence="5">
    <location>
        <begin position="111"/>
        <end position="132"/>
    </location>
</feature>
<feature type="compositionally biased region" description="Basic and acidic residues" evidence="5">
    <location>
        <begin position="1"/>
        <end position="14"/>
    </location>
</feature>
<dbReference type="InterPro" id="IPR048059">
    <property type="entry name" value="Rrp5_S1_rpt_hs1_sc1"/>
</dbReference>
<evidence type="ECO:0000259" key="6">
    <source>
        <dbReference type="PROSITE" id="PS50126"/>
    </source>
</evidence>
<evidence type="ECO:0000256" key="5">
    <source>
        <dbReference type="SAM" id="MobiDB-lite"/>
    </source>
</evidence>
<dbReference type="GO" id="GO:0006364">
    <property type="term" value="P:rRNA processing"/>
    <property type="evidence" value="ECO:0007669"/>
    <property type="project" value="UniProtKB-KW"/>
</dbReference>
<keyword evidence="3" id="KW-0677">Repeat</keyword>
<feature type="compositionally biased region" description="Acidic residues" evidence="5">
    <location>
        <begin position="216"/>
        <end position="234"/>
    </location>
</feature>
<feature type="domain" description="S1 motif" evidence="6">
    <location>
        <begin position="1096"/>
        <end position="1166"/>
    </location>
</feature>
<keyword evidence="4" id="KW-0539">Nucleus</keyword>
<dbReference type="InterPro" id="IPR045209">
    <property type="entry name" value="Rrp5"/>
</dbReference>
<feature type="region of interest" description="Disordered" evidence="5">
    <location>
        <begin position="1173"/>
        <end position="1198"/>
    </location>
</feature>
<dbReference type="PROSITE" id="PS50126">
    <property type="entry name" value="S1"/>
    <property type="match status" value="5"/>
</dbReference>
<dbReference type="SUPFAM" id="SSF48452">
    <property type="entry name" value="TPR-like"/>
    <property type="match status" value="1"/>
</dbReference>
<feature type="compositionally biased region" description="Low complexity" evidence="5">
    <location>
        <begin position="37"/>
        <end position="46"/>
    </location>
</feature>
<dbReference type="FunFam" id="2.40.50.140:FF:000103">
    <property type="entry name" value="protein RRP5 homolog"/>
    <property type="match status" value="1"/>
</dbReference>
<reference evidence="7 8" key="1">
    <citation type="submission" date="2014-09" db="EMBL/GenBank/DDBJ databases">
        <authorList>
            <person name="Magalhaes I.L.F."/>
            <person name="Oliveira U."/>
            <person name="Santos F.R."/>
            <person name="Vidigal T.H.D.A."/>
            <person name="Brescovit A.D."/>
            <person name="Santos A.J."/>
        </authorList>
    </citation>
    <scope>NUCLEOTIDE SEQUENCE [LARGE SCALE GENOMIC DNA]</scope>
</reference>
<evidence type="ECO:0000256" key="1">
    <source>
        <dbReference type="ARBA" id="ARBA00004604"/>
    </source>
</evidence>
<sequence>MSLKRPHDSAESSKKKSRSSANGPASKVRGQTSHQRPAVTPAPARAPEADFPRGGGSGLTPLEHAQALREGRAERAAAADLFTENSKKKKSSSSSSASSAVNANGSTRGKKQGESDEAAKARRRKEWREMRNAKKKKSLVLDHTRPGAAADADEEDRTRVEHLNYKRLSPGSRMLCTVLAVHPLALIVSLPNQLLGHIPLTNISSILNERLKAAAEESDDEESDEEKDSEDEDAPPQHLRSDSEDTSEDGSAEGATSASKGLPELRDLYKVGDWLRVYVVAIKSAGAKSLGREGQEYQRDAGRVELSLDPALLNDGITPQEVLPSALLSIALKTKEDHGWTLDSGIANLSGFAAISDVPASAQVGQVFTASVKEFQKGSRVFTATCHLNEVGKAMLGAETAPSLSMLGPGMLVSALITHVDDDGLSAKLWGLFNASIDAAHLPLPPNKTMEQAYKIGSKIKARVLWDLGPNAVGQDPADDQDSAEKQGGRKLALSRAPHVLELKAPPGLEGYPMGTKFSVKVAHVDKEWGLSCEIVDGGKNAPKTFVHISRVSDDHVVGLSASSGRWKEGSLHEARVIGHAPTDGRLLLSLQASVLKHTFMRVSELAVGSVHKATVASIGPGGNAIFLDLGGTTHGVVFPLHFADVPLRKPEKKYKAGAVVKTRIIGVDPTRNRISCTLKKSLVSSDLPMIAALQDARVGVVTVGTVSRFLEPRASTSSAAGNPTALLVDLLGGLRALVPGAEANDGTSLNSSGTSLRSTYFEGKVVRLRLTQVDYSTGRITASIRQASPSYLARLDVDAVSLGDKVQARTAAVHTDVVVLELLPSRTRALLSLQALAQERSKDVEQVRSELQEGEIISDLVVVDKNKDKGLVILGNSSARPKSSSSGVREGSIVSGMVVARGREPNVASILLPSDVMGSLHATDCHDEFQEDPLPEHKTKVEVVVLGLRGKDKKRAIVSMRPSELAKARVSGAADASSARDLASESLASIKEGDQRKAYVKAIANSGLFVELARNVTARVLISELFDEYVHEWKSSFKVGQLVSGTVTSIDPETHRMEFSLKSEPGSSAKSRKDAAARKEAQSVEKLSLQDLEVGQKVDGFIRAVAEFGVFVQIEGTRISGLAHKTELSDNKAADALKAFSVGDKVRAVVLKIDLPKSRISFGLKPSYFDEADYEEEEEQQEEESEEEGDFEDGSSDVEMDGEAFLAKLQAEDDSDDDERLELHADEEDDEEMVGSGDASDSDKSDDEEDDSSEEEELSSEAVSGQTVVDDDEEESFSASDVDPAAKSMQAKHIVPALELAGGFSWSVPQDGAQLPGQPISGSEDSDQDSEDDEGESAEDDAAANGTKEKGQPKKKKKSKKAAAGQEDLTADLATKQPESTADFERMLLGSPHSSYLWIQFMSFQLQLSDVEKAREVARRGLKVISFREEQERLNVWIALLNLENAYGTSETLDTVFKQAAQACDAKTIHLRLAAILEHSEKHEQAEELWRRTAKKFGFSSKVWVGWVQFYLRRGRVDDARGLIPRSMQALEKRKHVKTIQAIAMSCYKLGEPEQARTIFEGLVDSYPKRLDLWLVYIDQEAKLEETSTVRSLFERVLALRQSSKKAKSVLKKWLAWEQSIGSAKGEQAVLKRAREWAQQLQSKRQVEGEADADQMNVDDGADSDAESMGQ</sequence>
<accession>A0A0P1BD53</accession>
<feature type="compositionally biased region" description="Acidic residues" evidence="5">
    <location>
        <begin position="1325"/>
        <end position="1343"/>
    </location>
</feature>
<dbReference type="CDD" id="cd05693">
    <property type="entry name" value="S1_Rrp5_repeat_hs1_sc1"/>
    <property type="match status" value="1"/>
</dbReference>
<dbReference type="FunFam" id="2.40.50.140:FF:000155">
    <property type="entry name" value="rRNA biogenesis protein RRP5"/>
    <property type="match status" value="1"/>
</dbReference>
<evidence type="ECO:0000313" key="8">
    <source>
        <dbReference type="Proteomes" id="UP000054845"/>
    </source>
</evidence>
<dbReference type="InterPro" id="IPR012340">
    <property type="entry name" value="NA-bd_OB-fold"/>
</dbReference>
<dbReference type="Proteomes" id="UP000054845">
    <property type="component" value="Unassembled WGS sequence"/>
</dbReference>
<dbReference type="PANTHER" id="PTHR23270">
    <property type="entry name" value="PROGRAMMED CELL DEATH PROTEIN 11 PRE-RRNA PROCESSING PROTEIN RRP5"/>
    <property type="match status" value="1"/>
</dbReference>
<feature type="domain" description="S1 motif" evidence="6">
    <location>
        <begin position="700"/>
        <end position="786"/>
    </location>
</feature>
<dbReference type="SUPFAM" id="SSF50249">
    <property type="entry name" value="Nucleic acid-binding proteins"/>
    <property type="match status" value="4"/>
</dbReference>
<dbReference type="PANTHER" id="PTHR23270:SF10">
    <property type="entry name" value="PROTEIN RRP5 HOMOLOG"/>
    <property type="match status" value="1"/>
</dbReference>
<dbReference type="InterPro" id="IPR003029">
    <property type="entry name" value="S1_domain"/>
</dbReference>
<evidence type="ECO:0000256" key="4">
    <source>
        <dbReference type="ARBA" id="ARBA00023242"/>
    </source>
</evidence>
<name>A0A0P1BD53_9BASI</name>
<dbReference type="OrthoDB" id="412781at2759"/>
<feature type="domain" description="S1 motif" evidence="6">
    <location>
        <begin position="609"/>
        <end position="680"/>
    </location>
</feature>
<feature type="compositionally biased region" description="Acidic residues" evidence="5">
    <location>
        <begin position="1213"/>
        <end position="1234"/>
    </location>
</feature>
<dbReference type="SMART" id="SM00316">
    <property type="entry name" value="S1"/>
    <property type="match status" value="9"/>
</dbReference>
<comment type="subcellular location">
    <subcellularLocation>
        <location evidence="1">Nucleus</location>
        <location evidence="1">Nucleolus</location>
    </subcellularLocation>
</comment>
<keyword evidence="8" id="KW-1185">Reference proteome</keyword>
<feature type="compositionally biased region" description="Acidic residues" evidence="5">
    <location>
        <begin position="1245"/>
        <end position="1260"/>
    </location>
</feature>
<dbReference type="InterPro" id="IPR057301">
    <property type="entry name" value="Rrp5_OB_4th"/>
</dbReference>
<feature type="region of interest" description="Disordered" evidence="5">
    <location>
        <begin position="1211"/>
        <end position="1290"/>
    </location>
</feature>
<dbReference type="GO" id="GO:0003723">
    <property type="term" value="F:RNA binding"/>
    <property type="evidence" value="ECO:0007669"/>
    <property type="project" value="TreeGrafter"/>
</dbReference>
<dbReference type="STRING" id="401625.A0A0P1BD53"/>
<dbReference type="GO" id="GO:0032040">
    <property type="term" value="C:small-subunit processome"/>
    <property type="evidence" value="ECO:0007669"/>
    <property type="project" value="TreeGrafter"/>
</dbReference>
<feature type="region of interest" description="Disordered" evidence="5">
    <location>
        <begin position="1643"/>
        <end position="1672"/>
    </location>
</feature>
<feature type="region of interest" description="Disordered" evidence="5">
    <location>
        <begin position="1"/>
        <end position="159"/>
    </location>
</feature>
<evidence type="ECO:0000313" key="7">
    <source>
        <dbReference type="EMBL" id="CEH13982.1"/>
    </source>
</evidence>
<feature type="region of interest" description="Disordered" evidence="5">
    <location>
        <begin position="213"/>
        <end position="259"/>
    </location>
</feature>
<dbReference type="SMART" id="SM00386">
    <property type="entry name" value="HAT"/>
    <property type="match status" value="4"/>
</dbReference>
<dbReference type="EMBL" id="CCYA01000238">
    <property type="protein sequence ID" value="CEH13982.1"/>
    <property type="molecule type" value="Genomic_DNA"/>
</dbReference>
<feature type="region of interest" description="Disordered" evidence="5">
    <location>
        <begin position="471"/>
        <end position="491"/>
    </location>
</feature>
<dbReference type="CDD" id="cd05708">
    <property type="entry name" value="S1_Rrp5_repeat_sc12"/>
    <property type="match status" value="1"/>
</dbReference>
<dbReference type="InterPro" id="IPR008847">
    <property type="entry name" value="Suf"/>
</dbReference>
<dbReference type="Pfam" id="PF05843">
    <property type="entry name" value="Suf"/>
    <property type="match status" value="1"/>
</dbReference>
<evidence type="ECO:0000256" key="2">
    <source>
        <dbReference type="ARBA" id="ARBA00022552"/>
    </source>
</evidence>
<organism evidence="7 8">
    <name type="scientific">Ceraceosorus bombacis</name>
    <dbReference type="NCBI Taxonomy" id="401625"/>
    <lineage>
        <taxon>Eukaryota</taxon>
        <taxon>Fungi</taxon>
        <taxon>Dikarya</taxon>
        <taxon>Basidiomycota</taxon>
        <taxon>Ustilaginomycotina</taxon>
        <taxon>Exobasidiomycetes</taxon>
        <taxon>Ceraceosorales</taxon>
        <taxon>Ceraceosoraceae</taxon>
        <taxon>Ceraceosorus</taxon>
    </lineage>
</organism>
<feature type="compositionally biased region" description="Basic and acidic residues" evidence="5">
    <location>
        <begin position="66"/>
        <end position="77"/>
    </location>
</feature>
<dbReference type="InterPro" id="IPR011990">
    <property type="entry name" value="TPR-like_helical_dom_sf"/>
</dbReference>
<dbReference type="Gene3D" id="2.40.50.140">
    <property type="entry name" value="Nucleic acid-binding proteins"/>
    <property type="match status" value="5"/>
</dbReference>